<dbReference type="Pfam" id="PF00899">
    <property type="entry name" value="ThiF"/>
    <property type="match status" value="1"/>
</dbReference>
<dbReference type="AlphaFoldDB" id="A0A7S2UZW6"/>
<dbReference type="InterPro" id="IPR035985">
    <property type="entry name" value="Ubiquitin-activating_enz"/>
</dbReference>
<sequence length="344" mass="37270">MAAKGESMDEVENQVYDRQIRLWGLEAQQRMRSSRVLICGMGCLNAELCKNLVLAGVNVCLQDHLPVEANDNAGNIFVSAEDNGKNRAEACVVRAKELNGLVNVDCETKPLEDLDDSFFTAFTVVCVSGASRKNMLRLDTICREAGTFFYAGTAFGYDGVLFCDLGPRHHFEREGGPKTAPAAPAPAGGGGGSSSGAQAAPGEVASYPSLQDALGTKWSVLTHRRRGKVYMAPKPFVLLQVLEELEEQMGRPVKGMQEGDLNELVQISTRLLQDNEMPPDFLTEDDLRILCSVANTEISPVCAIVGGIWGQEVLKAISRKGEPVNNFFVFSGISSEGKVIRLPK</sequence>
<evidence type="ECO:0000313" key="9">
    <source>
        <dbReference type="EMBL" id="CAD9861471.1"/>
    </source>
</evidence>
<dbReference type="InterPro" id="IPR045886">
    <property type="entry name" value="ThiF/MoeB/HesA"/>
</dbReference>
<dbReference type="GO" id="GO:0031510">
    <property type="term" value="C:SUMO activating enzyme complex"/>
    <property type="evidence" value="ECO:0007669"/>
    <property type="project" value="TreeGrafter"/>
</dbReference>
<evidence type="ECO:0000256" key="6">
    <source>
        <dbReference type="ARBA" id="ARBA00044354"/>
    </source>
</evidence>
<evidence type="ECO:0000259" key="8">
    <source>
        <dbReference type="Pfam" id="PF00899"/>
    </source>
</evidence>
<comment type="similarity">
    <text evidence="3">Belongs to the ubiquitin-activating E1 family.</text>
</comment>
<accession>A0A7S2UZW6</accession>
<dbReference type="GO" id="GO:0005737">
    <property type="term" value="C:cytoplasm"/>
    <property type="evidence" value="ECO:0007669"/>
    <property type="project" value="TreeGrafter"/>
</dbReference>
<dbReference type="GO" id="GO:0019948">
    <property type="term" value="F:SUMO activating enzyme activity"/>
    <property type="evidence" value="ECO:0007669"/>
    <property type="project" value="TreeGrafter"/>
</dbReference>
<dbReference type="Gene3D" id="3.40.50.720">
    <property type="entry name" value="NAD(P)-binding Rossmann-like Domain"/>
    <property type="match status" value="1"/>
</dbReference>
<protein>
    <recommendedName>
        <fullName evidence="6">Ubiquitin-like 1-activating enzyme E1A</fullName>
    </recommendedName>
</protein>
<feature type="region of interest" description="Disordered" evidence="7">
    <location>
        <begin position="173"/>
        <end position="202"/>
    </location>
</feature>
<evidence type="ECO:0000256" key="7">
    <source>
        <dbReference type="SAM" id="MobiDB-lite"/>
    </source>
</evidence>
<dbReference type="InterPro" id="IPR000011">
    <property type="entry name" value="UBQ/SUMO-activ_enz_E1-like"/>
</dbReference>
<proteinExistence type="inferred from homology"/>
<keyword evidence="5" id="KW-0539">Nucleus</keyword>
<reference evidence="9" key="1">
    <citation type="submission" date="2021-01" db="EMBL/GenBank/DDBJ databases">
        <authorList>
            <person name="Corre E."/>
            <person name="Pelletier E."/>
            <person name="Niang G."/>
            <person name="Scheremetjew M."/>
            <person name="Finn R."/>
            <person name="Kale V."/>
            <person name="Holt S."/>
            <person name="Cochrane G."/>
            <person name="Meng A."/>
            <person name="Brown T."/>
            <person name="Cohen L."/>
        </authorList>
    </citation>
    <scope>NUCLEOTIDE SEQUENCE</scope>
    <source>
        <strain evidence="9">CCMP1661</strain>
    </source>
</reference>
<gene>
    <name evidence="9" type="ORF">FJAP1339_LOCUS3993</name>
</gene>
<dbReference type="GO" id="GO:0016925">
    <property type="term" value="P:protein sumoylation"/>
    <property type="evidence" value="ECO:0007669"/>
    <property type="project" value="TreeGrafter"/>
</dbReference>
<comment type="pathway">
    <text evidence="2">Protein modification; protein sumoylation.</text>
</comment>
<name>A0A7S2UZW6_9STRA</name>
<keyword evidence="4" id="KW-0833">Ubl conjugation pathway</keyword>
<evidence type="ECO:0000256" key="1">
    <source>
        <dbReference type="ARBA" id="ARBA00004123"/>
    </source>
</evidence>
<dbReference type="PANTHER" id="PTHR10953">
    <property type="entry name" value="UBIQUITIN-ACTIVATING ENZYME E1"/>
    <property type="match status" value="1"/>
</dbReference>
<feature type="compositionally biased region" description="Low complexity" evidence="7">
    <location>
        <begin position="177"/>
        <end position="186"/>
    </location>
</feature>
<organism evidence="9">
    <name type="scientific">Fibrocapsa japonica</name>
    <dbReference type="NCBI Taxonomy" id="94617"/>
    <lineage>
        <taxon>Eukaryota</taxon>
        <taxon>Sar</taxon>
        <taxon>Stramenopiles</taxon>
        <taxon>Ochrophyta</taxon>
        <taxon>Raphidophyceae</taxon>
        <taxon>Chattonellales</taxon>
        <taxon>Chattonellaceae</taxon>
        <taxon>Fibrocapsa</taxon>
    </lineage>
</organism>
<dbReference type="SUPFAM" id="SSF69572">
    <property type="entry name" value="Activating enzymes of the ubiquitin-like proteins"/>
    <property type="match status" value="1"/>
</dbReference>
<dbReference type="PANTHER" id="PTHR10953:SF162">
    <property type="entry name" value="SUMO-ACTIVATING ENZYME SUBUNIT 1"/>
    <property type="match status" value="1"/>
</dbReference>
<evidence type="ECO:0000256" key="4">
    <source>
        <dbReference type="ARBA" id="ARBA00022786"/>
    </source>
</evidence>
<evidence type="ECO:0000256" key="5">
    <source>
        <dbReference type="ARBA" id="ARBA00023242"/>
    </source>
</evidence>
<evidence type="ECO:0000256" key="2">
    <source>
        <dbReference type="ARBA" id="ARBA00004718"/>
    </source>
</evidence>
<evidence type="ECO:0000256" key="3">
    <source>
        <dbReference type="ARBA" id="ARBA00005673"/>
    </source>
</evidence>
<dbReference type="InterPro" id="IPR000594">
    <property type="entry name" value="ThiF_NAD_FAD-bd"/>
</dbReference>
<dbReference type="PRINTS" id="PR01849">
    <property type="entry name" value="UBIQUITINACT"/>
</dbReference>
<feature type="domain" description="THIF-type NAD/FAD binding fold" evidence="8">
    <location>
        <begin position="16"/>
        <end position="342"/>
    </location>
</feature>
<dbReference type="EMBL" id="HBHR01008261">
    <property type="protein sequence ID" value="CAD9861471.1"/>
    <property type="molecule type" value="Transcribed_RNA"/>
</dbReference>
<comment type="subcellular location">
    <subcellularLocation>
        <location evidence="1">Nucleus</location>
    </subcellularLocation>
</comment>